<accession>A0A1X2L303</accession>
<evidence type="ECO:0000256" key="1">
    <source>
        <dbReference type="SAM" id="Phobius"/>
    </source>
</evidence>
<dbReference type="EMBL" id="NCXM01000010">
    <property type="protein sequence ID" value="OSC28384.1"/>
    <property type="molecule type" value="Genomic_DNA"/>
</dbReference>
<evidence type="ECO:0000313" key="2">
    <source>
        <dbReference type="EMBL" id="OSC28384.1"/>
    </source>
</evidence>
<comment type="caution">
    <text evidence="2">The sequence shown here is derived from an EMBL/GenBank/DDBJ whole genome shotgun (WGS) entry which is preliminary data.</text>
</comment>
<feature type="transmembrane region" description="Helical" evidence="1">
    <location>
        <begin position="37"/>
        <end position="53"/>
    </location>
</feature>
<keyword evidence="1" id="KW-1133">Transmembrane helix</keyword>
<organism evidence="2 3">
    <name type="scientific">Mycolicibacterium vulneris</name>
    <dbReference type="NCBI Taxonomy" id="547163"/>
    <lineage>
        <taxon>Bacteria</taxon>
        <taxon>Bacillati</taxon>
        <taxon>Actinomycetota</taxon>
        <taxon>Actinomycetes</taxon>
        <taxon>Mycobacteriales</taxon>
        <taxon>Mycobacteriaceae</taxon>
        <taxon>Mycolicibacterium</taxon>
    </lineage>
</organism>
<gene>
    <name evidence="2" type="ORF">B8W69_11265</name>
</gene>
<keyword evidence="1" id="KW-0812">Transmembrane</keyword>
<reference evidence="2 3" key="1">
    <citation type="submission" date="2017-04" db="EMBL/GenBank/DDBJ databases">
        <title>The new phylogeny of genus Mycobacterium.</title>
        <authorList>
            <person name="Tortoli E."/>
            <person name="Trovato A."/>
            <person name="Cirillo D.M."/>
        </authorList>
    </citation>
    <scope>NUCLEOTIDE SEQUENCE [LARGE SCALE GENOMIC DNA]</scope>
    <source>
        <strain evidence="2 3">DSM 45247</strain>
    </source>
</reference>
<keyword evidence="1" id="KW-0472">Membrane</keyword>
<proteinExistence type="predicted"/>
<dbReference type="AlphaFoldDB" id="A0A1X2L303"/>
<name>A0A1X2L303_9MYCO</name>
<protein>
    <submittedName>
        <fullName evidence="2">Uncharacterized protein</fullName>
    </submittedName>
</protein>
<dbReference type="Proteomes" id="UP000242320">
    <property type="component" value="Unassembled WGS sequence"/>
</dbReference>
<keyword evidence="3" id="KW-1185">Reference proteome</keyword>
<feature type="transmembrane region" description="Helical" evidence="1">
    <location>
        <begin position="12"/>
        <end position="31"/>
    </location>
</feature>
<sequence length="77" mass="8509">MTQGVQRTMAACGAVFVLLLFPAIIMVGLLLPFMMNWPAATIQCLAIGFAISLRRMRFSRGGWDTSMSWWAILRAGS</sequence>
<evidence type="ECO:0000313" key="3">
    <source>
        <dbReference type="Proteomes" id="UP000242320"/>
    </source>
</evidence>